<protein>
    <submittedName>
        <fullName evidence="1">Uncharacterized protein</fullName>
    </submittedName>
</protein>
<dbReference type="Proteomes" id="UP001595692">
    <property type="component" value="Unassembled WGS sequence"/>
</dbReference>
<proteinExistence type="predicted"/>
<gene>
    <name evidence="1" type="ORF">ACFOSS_00215</name>
</gene>
<dbReference type="RefSeq" id="WP_377149684.1">
    <property type="nucleotide sequence ID" value="NZ_JBHSAF010000001.1"/>
</dbReference>
<keyword evidence="2" id="KW-1185">Reference proteome</keyword>
<name>A0ABV8CI73_9GAMM</name>
<organism evidence="1 2">
    <name type="scientific">Pseudaeromonas sharmana</name>
    <dbReference type="NCBI Taxonomy" id="328412"/>
    <lineage>
        <taxon>Bacteria</taxon>
        <taxon>Pseudomonadati</taxon>
        <taxon>Pseudomonadota</taxon>
        <taxon>Gammaproteobacteria</taxon>
        <taxon>Aeromonadales</taxon>
        <taxon>Aeromonadaceae</taxon>
        <taxon>Pseudaeromonas</taxon>
    </lineage>
</organism>
<accession>A0ABV8CI73</accession>
<evidence type="ECO:0000313" key="1">
    <source>
        <dbReference type="EMBL" id="MFC3911890.1"/>
    </source>
</evidence>
<comment type="caution">
    <text evidence="1">The sequence shown here is derived from an EMBL/GenBank/DDBJ whole genome shotgun (WGS) entry which is preliminary data.</text>
</comment>
<sequence length="148" mass="17353">MGLWDKAKQLFGQGQPSGNLHHVTEQDHHNAIIKERRDLCSGVDDEPQEQTVRRDNARDICFVGWQICNVEERHNKDDRRLAYLKLFQTRTDKFVCQRMTLIDDEEKKYEAATVEDLEGIKRFFGEDSLALALYIMLDRQLNELQKTA</sequence>
<evidence type="ECO:0000313" key="2">
    <source>
        <dbReference type="Proteomes" id="UP001595692"/>
    </source>
</evidence>
<reference evidence="2" key="1">
    <citation type="journal article" date="2019" name="Int. J. Syst. Evol. Microbiol.">
        <title>The Global Catalogue of Microorganisms (GCM) 10K type strain sequencing project: providing services to taxonomists for standard genome sequencing and annotation.</title>
        <authorList>
            <consortium name="The Broad Institute Genomics Platform"/>
            <consortium name="The Broad Institute Genome Sequencing Center for Infectious Disease"/>
            <person name="Wu L."/>
            <person name="Ma J."/>
        </authorList>
    </citation>
    <scope>NUCLEOTIDE SEQUENCE [LARGE SCALE GENOMIC DNA]</scope>
    <source>
        <strain evidence="2">CCUG 54939</strain>
    </source>
</reference>
<dbReference type="EMBL" id="JBHSAF010000001">
    <property type="protein sequence ID" value="MFC3911890.1"/>
    <property type="molecule type" value="Genomic_DNA"/>
</dbReference>